<reference evidence="2" key="1">
    <citation type="submission" date="2021-11" db="EMBL/GenBank/DDBJ databases">
        <authorList>
            <person name="Schell T."/>
        </authorList>
    </citation>
    <scope>NUCLEOTIDE SEQUENCE</scope>
    <source>
        <strain evidence="2">M5</strain>
    </source>
</reference>
<dbReference type="Gene3D" id="1.20.58.1520">
    <property type="match status" value="1"/>
</dbReference>
<proteinExistence type="predicted"/>
<organism evidence="2 3">
    <name type="scientific">Daphnia galeata</name>
    <dbReference type="NCBI Taxonomy" id="27404"/>
    <lineage>
        <taxon>Eukaryota</taxon>
        <taxon>Metazoa</taxon>
        <taxon>Ecdysozoa</taxon>
        <taxon>Arthropoda</taxon>
        <taxon>Crustacea</taxon>
        <taxon>Branchiopoda</taxon>
        <taxon>Diplostraca</taxon>
        <taxon>Cladocera</taxon>
        <taxon>Anomopoda</taxon>
        <taxon>Daphniidae</taxon>
        <taxon>Daphnia</taxon>
    </lineage>
</organism>
<protein>
    <submittedName>
        <fullName evidence="2">Uncharacterized protein</fullName>
    </submittedName>
</protein>
<evidence type="ECO:0000256" key="1">
    <source>
        <dbReference type="SAM" id="MobiDB-lite"/>
    </source>
</evidence>
<dbReference type="Pfam" id="PF03999">
    <property type="entry name" value="MAP65_ASE1"/>
    <property type="match status" value="1"/>
</dbReference>
<name>A0A8J2WF05_9CRUS</name>
<dbReference type="GO" id="GO:1990023">
    <property type="term" value="C:mitotic spindle midzone"/>
    <property type="evidence" value="ECO:0007669"/>
    <property type="project" value="TreeGrafter"/>
</dbReference>
<keyword evidence="3" id="KW-1185">Reference proteome</keyword>
<gene>
    <name evidence="2" type="ORF">DGAL_LOCUS7739</name>
</gene>
<feature type="compositionally biased region" description="Polar residues" evidence="1">
    <location>
        <begin position="474"/>
        <end position="485"/>
    </location>
</feature>
<feature type="region of interest" description="Disordered" evidence="1">
    <location>
        <begin position="448"/>
        <end position="506"/>
    </location>
</feature>
<dbReference type="AlphaFoldDB" id="A0A8J2WF05"/>
<dbReference type="PANTHER" id="PTHR19321">
    <property type="entry name" value="PROTEIN REGULATOR OF CYTOKINESIS 1 PRC1-RELATED"/>
    <property type="match status" value="1"/>
</dbReference>
<dbReference type="Proteomes" id="UP000789390">
    <property type="component" value="Unassembled WGS sequence"/>
</dbReference>
<sequence>MSFQKAFEDEFMRESSEVFKHVIAKMIEIWKQLGFPEVEIQECIKAANTQNKERWSSMLEEEQNHQKEILSRIDRLARQHHQLCEELGTPYIQFGEEIPLLEKGKLLQKTVVGLNKEKEERMRSVQALFQEEDVLCERLNVERCALNRDRIPSAEQYNMLQQVIAGLKTETVTRQEKFVTMRDSFFNSMVQLEISARSSFELEVLLSDPQSVSLSETYLAKIKELQLGLISRIERNQMKVNAIWSNIKTLWERLSVEENFQTIFQIENRGISPSTVSSLERELARLEVLKRQNIERFIHDVRKDLISWWDRCYVSDAERRTFTPFDAQVFTEDLLGLHTLEVEKYKALHTSNKEIFLKIHHRETLWKRVEDIVANGRDPDRLFHNRGCVLLKEEKKRTKVVKELPRVEAQITELLNAFELTHGQVLPINGRDYRQVIVERWTVYEEEKENEKAQRRERASKLVEEVKSGAKPNTPMTRRLGTTSKENPRMVPTARSTPKQKLPFLQ</sequence>
<dbReference type="GO" id="GO:0051256">
    <property type="term" value="P:mitotic spindle midzone assembly"/>
    <property type="evidence" value="ECO:0007669"/>
    <property type="project" value="TreeGrafter"/>
</dbReference>
<dbReference type="EMBL" id="CAKKLH010000157">
    <property type="protein sequence ID" value="CAH0104810.1"/>
    <property type="molecule type" value="Genomic_DNA"/>
</dbReference>
<dbReference type="PANTHER" id="PTHR19321:SF41">
    <property type="entry name" value="FASCETTO-RELATED"/>
    <property type="match status" value="1"/>
</dbReference>
<evidence type="ECO:0000313" key="2">
    <source>
        <dbReference type="EMBL" id="CAH0104810.1"/>
    </source>
</evidence>
<dbReference type="GO" id="GO:0008017">
    <property type="term" value="F:microtubule binding"/>
    <property type="evidence" value="ECO:0007669"/>
    <property type="project" value="InterPro"/>
</dbReference>
<dbReference type="InterPro" id="IPR007145">
    <property type="entry name" value="MAP65_Ase1_PRC1"/>
</dbReference>
<comment type="caution">
    <text evidence="2">The sequence shown here is derived from an EMBL/GenBank/DDBJ whole genome shotgun (WGS) entry which is preliminary data.</text>
</comment>
<dbReference type="OrthoDB" id="642895at2759"/>
<accession>A0A8J2WF05</accession>
<evidence type="ECO:0000313" key="3">
    <source>
        <dbReference type="Proteomes" id="UP000789390"/>
    </source>
</evidence>
<dbReference type="GO" id="GO:0005737">
    <property type="term" value="C:cytoplasm"/>
    <property type="evidence" value="ECO:0007669"/>
    <property type="project" value="TreeGrafter"/>
</dbReference>
<feature type="compositionally biased region" description="Basic and acidic residues" evidence="1">
    <location>
        <begin position="448"/>
        <end position="468"/>
    </location>
</feature>